<dbReference type="Proteomes" id="UP001151002">
    <property type="component" value="Unassembled WGS sequence"/>
</dbReference>
<comment type="caution">
    <text evidence="2">The sequence shown here is derived from an EMBL/GenBank/DDBJ whole genome shotgun (WGS) entry which is preliminary data.</text>
</comment>
<dbReference type="InterPro" id="IPR029044">
    <property type="entry name" value="Nucleotide-diphossugar_trans"/>
</dbReference>
<keyword evidence="3" id="KW-1185">Reference proteome</keyword>
<gene>
    <name evidence="2" type="ORF">OWR29_17645</name>
</gene>
<accession>A0ABT4B2I5</accession>
<dbReference type="CDD" id="cd04182">
    <property type="entry name" value="GT_2_like_f"/>
    <property type="match status" value="1"/>
</dbReference>
<feature type="domain" description="MobA-like NTP transferase" evidence="1">
    <location>
        <begin position="7"/>
        <end position="165"/>
    </location>
</feature>
<sequence>MAGDTAGLVLAAGAGSRYGMPKALIPYPSKLLVERAVDTLREADLDPIVVVLGAAAEQVLAAAPALPTPVINPDWRSGLGSSLRAGLRSLESSPAAAAVVLLVDMPGVTSESVRRVAAHADAGALAMGGYGDRRGHPVLLGRDHWPGVIASATGDSGARNYLKAHSVRVIPVGDVADDLDLDVPELNPHA</sequence>
<proteinExistence type="predicted"/>
<dbReference type="PANTHER" id="PTHR43777:SF1">
    <property type="entry name" value="MOLYBDENUM COFACTOR CYTIDYLYLTRANSFERASE"/>
    <property type="match status" value="1"/>
</dbReference>
<dbReference type="InterPro" id="IPR025877">
    <property type="entry name" value="MobA-like_NTP_Trfase"/>
</dbReference>
<evidence type="ECO:0000313" key="2">
    <source>
        <dbReference type="EMBL" id="MCY1139828.1"/>
    </source>
</evidence>
<name>A0ABT4B2I5_9ACTN</name>
<evidence type="ECO:0000259" key="1">
    <source>
        <dbReference type="Pfam" id="PF12804"/>
    </source>
</evidence>
<dbReference type="Gene3D" id="3.90.550.10">
    <property type="entry name" value="Spore Coat Polysaccharide Biosynthesis Protein SpsA, Chain A"/>
    <property type="match status" value="1"/>
</dbReference>
<evidence type="ECO:0000313" key="3">
    <source>
        <dbReference type="Proteomes" id="UP001151002"/>
    </source>
</evidence>
<dbReference type="SUPFAM" id="SSF53448">
    <property type="entry name" value="Nucleotide-diphospho-sugar transferases"/>
    <property type="match status" value="1"/>
</dbReference>
<dbReference type="EMBL" id="JAPNTZ010000006">
    <property type="protein sequence ID" value="MCY1139828.1"/>
    <property type="molecule type" value="Genomic_DNA"/>
</dbReference>
<dbReference type="Pfam" id="PF12804">
    <property type="entry name" value="NTP_transf_3"/>
    <property type="match status" value="1"/>
</dbReference>
<dbReference type="PANTHER" id="PTHR43777">
    <property type="entry name" value="MOLYBDENUM COFACTOR CYTIDYLYLTRANSFERASE"/>
    <property type="match status" value="1"/>
</dbReference>
<organism evidence="2 3">
    <name type="scientific">Paractinoplanes pyxinae</name>
    <dbReference type="NCBI Taxonomy" id="2997416"/>
    <lineage>
        <taxon>Bacteria</taxon>
        <taxon>Bacillati</taxon>
        <taxon>Actinomycetota</taxon>
        <taxon>Actinomycetes</taxon>
        <taxon>Micromonosporales</taxon>
        <taxon>Micromonosporaceae</taxon>
        <taxon>Paractinoplanes</taxon>
    </lineage>
</organism>
<reference evidence="2" key="1">
    <citation type="submission" date="2022-11" db="EMBL/GenBank/DDBJ databases">
        <authorList>
            <person name="Somphong A."/>
            <person name="Phongsopitanun W."/>
        </authorList>
    </citation>
    <scope>NUCLEOTIDE SEQUENCE</scope>
    <source>
        <strain evidence="2">Pm04-4</strain>
    </source>
</reference>
<protein>
    <submittedName>
        <fullName evidence="2">Nucleotidyltransferase family protein</fullName>
    </submittedName>
</protein>
<dbReference type="RefSeq" id="WP_267563987.1">
    <property type="nucleotide sequence ID" value="NZ_JAPNTZ010000006.1"/>
</dbReference>